<keyword evidence="2" id="KW-0808">Transferase</keyword>
<keyword evidence="1" id="KW-0812">Transmembrane</keyword>
<keyword evidence="3" id="KW-1185">Reference proteome</keyword>
<dbReference type="PANTHER" id="PTHR38043">
    <property type="entry name" value="PROTEIN HEMX"/>
    <property type="match status" value="1"/>
</dbReference>
<dbReference type="EMBL" id="JAODYH010000003">
    <property type="protein sequence ID" value="MCT9809768.1"/>
    <property type="molecule type" value="Genomic_DNA"/>
</dbReference>
<dbReference type="RefSeq" id="WP_261498728.1">
    <property type="nucleotide sequence ID" value="NZ_JAODYH010000003.1"/>
</dbReference>
<evidence type="ECO:0000256" key="1">
    <source>
        <dbReference type="SAM" id="Phobius"/>
    </source>
</evidence>
<proteinExistence type="predicted"/>
<name>A0ABT2PKY6_9BURK</name>
<organism evidence="2 3">
    <name type="scientific">Acidovorax bellezanensis</name>
    <dbReference type="NCBI Taxonomy" id="2976702"/>
    <lineage>
        <taxon>Bacteria</taxon>
        <taxon>Pseudomonadati</taxon>
        <taxon>Pseudomonadota</taxon>
        <taxon>Betaproteobacteria</taxon>
        <taxon>Burkholderiales</taxon>
        <taxon>Comamonadaceae</taxon>
        <taxon>Acidovorax</taxon>
    </lineage>
</organism>
<protein>
    <submittedName>
        <fullName evidence="2">Uroporphyrinogen-III C-methyltransferase</fullName>
        <ecNumber evidence="2">2.1.1.107</ecNumber>
    </submittedName>
</protein>
<keyword evidence="2" id="KW-0489">Methyltransferase</keyword>
<gene>
    <name evidence="2" type="ORF">N0K08_03920</name>
</gene>
<dbReference type="InterPro" id="IPR007470">
    <property type="entry name" value="HemX"/>
</dbReference>
<sequence>MSSDAVHDQSSPAPHSAQAFAAPTTAAAVAATRTSSPVVLYLVGAVAVVALVGSGMLWQRLSSIQEQLARQSADSGTQAIEARTMARDAQDVARDSAARISVMEARVGEVALQRTQLEELIQGMSRTRDETLVVDIDAAIRMAQQQALLTGSPEPLVAALRSAAQRIERTAQPRLTPVQHAIERDLEGLSRLAVTDTAGLLTRLDDLLRSVDDLRLLNAVATPGAWKNNRASAAPQPSPEPDAALSPTDWAWWQAWGARGWDVVREEAYDLVRVSRIDQPEAVLLSPDQGFFLRENLKLTLLNARLGVLARQFDAARADLTTASNAIGKYFDPASRRTQQAQAQLLQIQSHLKNNEPPSLDETLAALATAAAGR</sequence>
<reference evidence="2 3" key="1">
    <citation type="submission" date="2022-09" db="EMBL/GenBank/DDBJ databases">
        <title>Draft genome of isolate Be4.</title>
        <authorList>
            <person name="Sanchez-Castro I."/>
            <person name="Martinez-Rodriguez P."/>
            <person name="Descostes M."/>
            <person name="Merroun M."/>
        </authorList>
    </citation>
    <scope>NUCLEOTIDE SEQUENCE [LARGE SCALE GENOMIC DNA]</scope>
    <source>
        <strain evidence="2 3">Be4</strain>
    </source>
</reference>
<dbReference type="Proteomes" id="UP001525968">
    <property type="component" value="Unassembled WGS sequence"/>
</dbReference>
<evidence type="ECO:0000313" key="2">
    <source>
        <dbReference type="EMBL" id="MCT9809768.1"/>
    </source>
</evidence>
<dbReference type="Pfam" id="PF04375">
    <property type="entry name" value="HemX"/>
    <property type="match status" value="1"/>
</dbReference>
<dbReference type="EC" id="2.1.1.107" evidence="2"/>
<evidence type="ECO:0000313" key="3">
    <source>
        <dbReference type="Proteomes" id="UP001525968"/>
    </source>
</evidence>
<feature type="transmembrane region" description="Helical" evidence="1">
    <location>
        <begin position="38"/>
        <end position="58"/>
    </location>
</feature>
<accession>A0ABT2PKY6</accession>
<dbReference type="PANTHER" id="PTHR38043:SF1">
    <property type="entry name" value="PROTEIN HEMX"/>
    <property type="match status" value="1"/>
</dbReference>
<keyword evidence="1" id="KW-0472">Membrane</keyword>
<dbReference type="GO" id="GO:0004851">
    <property type="term" value="F:uroporphyrin-III C-methyltransferase activity"/>
    <property type="evidence" value="ECO:0007669"/>
    <property type="project" value="UniProtKB-EC"/>
</dbReference>
<dbReference type="GO" id="GO:0032259">
    <property type="term" value="P:methylation"/>
    <property type="evidence" value="ECO:0007669"/>
    <property type="project" value="UniProtKB-KW"/>
</dbReference>
<comment type="caution">
    <text evidence="2">The sequence shown here is derived from an EMBL/GenBank/DDBJ whole genome shotgun (WGS) entry which is preliminary data.</text>
</comment>
<keyword evidence="1" id="KW-1133">Transmembrane helix</keyword>